<comment type="caution">
    <text evidence="9">The sequence shown here is derived from an EMBL/GenBank/DDBJ whole genome shotgun (WGS) entry which is preliminary data.</text>
</comment>
<feature type="signal peptide" evidence="6">
    <location>
        <begin position="1"/>
        <end position="19"/>
    </location>
</feature>
<evidence type="ECO:0000259" key="7">
    <source>
        <dbReference type="Pfam" id="PF00931"/>
    </source>
</evidence>
<dbReference type="Gene3D" id="3.40.50.300">
    <property type="entry name" value="P-loop containing nucleotide triphosphate hydrolases"/>
    <property type="match status" value="1"/>
</dbReference>
<evidence type="ECO:0000256" key="6">
    <source>
        <dbReference type="SAM" id="SignalP"/>
    </source>
</evidence>
<accession>A0ABC8RCC8</accession>
<keyword evidence="5" id="KW-0067">ATP-binding</keyword>
<organism evidence="9 10">
    <name type="scientific">Ilex paraguariensis</name>
    <name type="common">yerba mate</name>
    <dbReference type="NCBI Taxonomy" id="185542"/>
    <lineage>
        <taxon>Eukaryota</taxon>
        <taxon>Viridiplantae</taxon>
        <taxon>Streptophyta</taxon>
        <taxon>Embryophyta</taxon>
        <taxon>Tracheophyta</taxon>
        <taxon>Spermatophyta</taxon>
        <taxon>Magnoliopsida</taxon>
        <taxon>eudicotyledons</taxon>
        <taxon>Gunneridae</taxon>
        <taxon>Pentapetalae</taxon>
        <taxon>asterids</taxon>
        <taxon>campanulids</taxon>
        <taxon>Aquifoliales</taxon>
        <taxon>Aquifoliaceae</taxon>
        <taxon>Ilex</taxon>
    </lineage>
</organism>
<feature type="domain" description="NB-ARC" evidence="7">
    <location>
        <begin position="174"/>
        <end position="245"/>
    </location>
</feature>
<dbReference type="AlphaFoldDB" id="A0ABC8RCC8"/>
<dbReference type="PANTHER" id="PTHR36766">
    <property type="entry name" value="PLANT BROAD-SPECTRUM MILDEW RESISTANCE PROTEIN RPW8"/>
    <property type="match status" value="1"/>
</dbReference>
<evidence type="ECO:0000313" key="9">
    <source>
        <dbReference type="EMBL" id="CAK9139707.1"/>
    </source>
</evidence>
<dbReference type="EMBL" id="CAUOFW020000981">
    <property type="protein sequence ID" value="CAK9139707.1"/>
    <property type="molecule type" value="Genomic_DNA"/>
</dbReference>
<keyword evidence="1" id="KW-0433">Leucine-rich repeat</keyword>
<dbReference type="PANTHER" id="PTHR36766:SF70">
    <property type="entry name" value="DISEASE RESISTANCE PROTEIN RGA4"/>
    <property type="match status" value="1"/>
</dbReference>
<proteinExistence type="predicted"/>
<dbReference type="InterPro" id="IPR027417">
    <property type="entry name" value="P-loop_NTPase"/>
</dbReference>
<name>A0ABC8RCC8_9AQUA</name>
<keyword evidence="6" id="KW-0732">Signal</keyword>
<protein>
    <recommendedName>
        <fullName evidence="11">NB-ARC domain-containing protein</fullName>
    </recommendedName>
</protein>
<evidence type="ECO:0000256" key="1">
    <source>
        <dbReference type="ARBA" id="ARBA00022614"/>
    </source>
</evidence>
<evidence type="ECO:0008006" key="11">
    <source>
        <dbReference type="Google" id="ProtNLM"/>
    </source>
</evidence>
<dbReference type="SUPFAM" id="SSF52540">
    <property type="entry name" value="P-loop containing nucleoside triphosphate hydrolases"/>
    <property type="match status" value="1"/>
</dbReference>
<dbReference type="Pfam" id="PF00931">
    <property type="entry name" value="NB-ARC"/>
    <property type="match status" value="1"/>
</dbReference>
<feature type="chain" id="PRO_5044891473" description="NB-ARC domain-containing protein" evidence="6">
    <location>
        <begin position="20"/>
        <end position="298"/>
    </location>
</feature>
<dbReference type="Proteomes" id="UP001642360">
    <property type="component" value="Unassembled WGS sequence"/>
</dbReference>
<keyword evidence="10" id="KW-1185">Reference proteome</keyword>
<dbReference type="GO" id="GO:0005524">
    <property type="term" value="F:ATP binding"/>
    <property type="evidence" value="ECO:0007669"/>
    <property type="project" value="UniProtKB-KW"/>
</dbReference>
<keyword evidence="4" id="KW-0611">Plant defense</keyword>
<dbReference type="InterPro" id="IPR002182">
    <property type="entry name" value="NB-ARC"/>
</dbReference>
<evidence type="ECO:0000256" key="3">
    <source>
        <dbReference type="ARBA" id="ARBA00022741"/>
    </source>
</evidence>
<dbReference type="InterPro" id="IPR041118">
    <property type="entry name" value="Rx_N"/>
</dbReference>
<dbReference type="InterPro" id="IPR042197">
    <property type="entry name" value="Apaf_helical"/>
</dbReference>
<evidence type="ECO:0000256" key="4">
    <source>
        <dbReference type="ARBA" id="ARBA00022821"/>
    </source>
</evidence>
<reference evidence="9 10" key="1">
    <citation type="submission" date="2024-02" db="EMBL/GenBank/DDBJ databases">
        <authorList>
            <person name="Vignale AGUSTIN F."/>
            <person name="Sosa J E."/>
            <person name="Modenutti C."/>
        </authorList>
    </citation>
    <scope>NUCLEOTIDE SEQUENCE [LARGE SCALE GENOMIC DNA]</scope>
</reference>
<dbReference type="Pfam" id="PF18052">
    <property type="entry name" value="Rx_N"/>
    <property type="match status" value="1"/>
</dbReference>
<dbReference type="Gene3D" id="1.10.8.430">
    <property type="entry name" value="Helical domain of apoptotic protease-activating factors"/>
    <property type="match status" value="1"/>
</dbReference>
<keyword evidence="2" id="KW-0677">Repeat</keyword>
<sequence>MEIALMVAIINLLLQKVLPLVVEGISLARGFKDEMTRLKESLIMIQAVLDDAERRQVGDNLRRKVESENQKSRKVFFFFTLSKADVFGSNMTNKFNNINKSLKRINEQATEYGFQRGVVEMTPAQVRVNRETDSFIKDSEVVGRENDLSNLIEMITCPRNEQDVFVIPIVGMVGLDDVWNEDHTKWDDFKTCLERVNSIKGNCILVTTRSTKVASIVETIPESYHLKKLLEEFCWYIFKEKAFSNGGPLMTLELENIGKVIAKNCDGVPLAAKETGSLMNSKKEKREWLSILNDGVWS</sequence>
<dbReference type="Gene3D" id="1.20.5.4130">
    <property type="match status" value="1"/>
</dbReference>
<evidence type="ECO:0000256" key="2">
    <source>
        <dbReference type="ARBA" id="ARBA00022737"/>
    </source>
</evidence>
<feature type="domain" description="Disease resistance N-terminal" evidence="8">
    <location>
        <begin position="10"/>
        <end position="60"/>
    </location>
</feature>
<evidence type="ECO:0000259" key="8">
    <source>
        <dbReference type="Pfam" id="PF18052"/>
    </source>
</evidence>
<keyword evidence="3" id="KW-0547">Nucleotide-binding</keyword>
<evidence type="ECO:0000313" key="10">
    <source>
        <dbReference type="Proteomes" id="UP001642360"/>
    </source>
</evidence>
<dbReference type="GO" id="GO:0006952">
    <property type="term" value="P:defense response"/>
    <property type="evidence" value="ECO:0007669"/>
    <property type="project" value="UniProtKB-KW"/>
</dbReference>
<evidence type="ECO:0000256" key="5">
    <source>
        <dbReference type="ARBA" id="ARBA00022840"/>
    </source>
</evidence>
<gene>
    <name evidence="9" type="ORF">ILEXP_LOCUS7107</name>
</gene>